<dbReference type="NCBIfam" id="NF003814">
    <property type="entry name" value="PRK05406.1-3"/>
    <property type="match status" value="1"/>
</dbReference>
<dbReference type="OrthoDB" id="9773478at2"/>
<dbReference type="InterPro" id="IPR011330">
    <property type="entry name" value="Glyco_hydro/deAcase_b/a-brl"/>
</dbReference>
<evidence type="ECO:0000313" key="1">
    <source>
        <dbReference type="EMBL" id="GBF07526.1"/>
    </source>
</evidence>
<gene>
    <name evidence="1" type="ORF">DAERI_150044</name>
</gene>
<accession>A0A2I9D9G8</accession>
<dbReference type="Gene3D" id="3.20.20.370">
    <property type="entry name" value="Glycoside hydrolase/deacetylase"/>
    <property type="match status" value="1"/>
</dbReference>
<dbReference type="InterPro" id="IPR005501">
    <property type="entry name" value="LamB/YcsF/PxpA-like"/>
</dbReference>
<dbReference type="RefSeq" id="WP_103130840.1">
    <property type="nucleotide sequence ID" value="NZ_BFAG01000015.1"/>
</dbReference>
<dbReference type="Proteomes" id="UP000236569">
    <property type="component" value="Unassembled WGS sequence"/>
</dbReference>
<protein>
    <submittedName>
        <fullName evidence="1">LamB/YcsF protein</fullName>
    </submittedName>
</protein>
<proteinExistence type="predicted"/>
<dbReference type="Pfam" id="PF03746">
    <property type="entry name" value="LamB_YcsF"/>
    <property type="match status" value="1"/>
</dbReference>
<evidence type="ECO:0000313" key="2">
    <source>
        <dbReference type="Proteomes" id="UP000236569"/>
    </source>
</evidence>
<dbReference type="CDD" id="cd10801">
    <property type="entry name" value="LamB_YcsF_like_1"/>
    <property type="match status" value="1"/>
</dbReference>
<dbReference type="PANTHER" id="PTHR30292:SF0">
    <property type="entry name" value="5-OXOPROLINASE SUBUNIT A"/>
    <property type="match status" value="1"/>
</dbReference>
<name>A0A2I9D9G8_9DEIO</name>
<organism evidence="1 2">
    <name type="scientific">Deinococcus aerius</name>
    <dbReference type="NCBI Taxonomy" id="200253"/>
    <lineage>
        <taxon>Bacteria</taxon>
        <taxon>Thermotogati</taxon>
        <taxon>Deinococcota</taxon>
        <taxon>Deinococci</taxon>
        <taxon>Deinococcales</taxon>
        <taxon>Deinococcaceae</taxon>
        <taxon>Deinococcus</taxon>
    </lineage>
</organism>
<dbReference type="AlphaFoldDB" id="A0A2I9D9G8"/>
<comment type="caution">
    <text evidence="1">The sequence shown here is derived from an EMBL/GenBank/DDBJ whole genome shotgun (WGS) entry which is preliminary data.</text>
</comment>
<dbReference type="SUPFAM" id="SSF88713">
    <property type="entry name" value="Glycoside hydrolase/deacetylase"/>
    <property type="match status" value="1"/>
</dbReference>
<keyword evidence="2" id="KW-1185">Reference proteome</keyword>
<dbReference type="PANTHER" id="PTHR30292">
    <property type="entry name" value="UNCHARACTERIZED PROTEIN YBGL-RELATED"/>
    <property type="match status" value="1"/>
</dbReference>
<reference evidence="2" key="1">
    <citation type="submission" date="2018-01" db="EMBL/GenBank/DDBJ databases">
        <title>Draft Genome Sequence of the Radioresistant Bacterium Deinococcus aerius TR0125, Isolated from the Higher Atmosphere above Japan.</title>
        <authorList>
            <person name="Satoh K."/>
            <person name="Arai H."/>
            <person name="Sanzen T."/>
            <person name="Kawaguchi Y."/>
            <person name="Hayashi H."/>
            <person name="Yokobori S."/>
            <person name="Yamagishi A."/>
            <person name="Oono Y."/>
            <person name="Narumi I."/>
        </authorList>
    </citation>
    <scope>NUCLEOTIDE SEQUENCE [LARGE SCALE GENOMIC DNA]</scope>
    <source>
        <strain evidence="2">TR0125</strain>
    </source>
</reference>
<sequence>MTHPTTIDLNADLGEGSPHEALVMPHVTSANIACGGHAGDVGTMRDSLRLAAKYGVAAGAHPGFPDREGFGRREMHFPPEEVTAFVREQIEALKAVAAREGVRLHHVKPHGMLYNQAVRDRTLARAVAQAARDSGLPLYFGLAGGASVMLGEAAALGLDAVGEGFADRGYAPDGSLWPRGQAGALLPHDQAVAQGVRIAREGITVAVTGERVNIPARTLCLHGDGAEAAELARDLRAALERAGVRVAAPGV</sequence>
<dbReference type="GO" id="GO:0005975">
    <property type="term" value="P:carbohydrate metabolic process"/>
    <property type="evidence" value="ECO:0007669"/>
    <property type="project" value="InterPro"/>
</dbReference>
<dbReference type="EMBL" id="BFAG01000015">
    <property type="protein sequence ID" value="GBF07526.1"/>
    <property type="molecule type" value="Genomic_DNA"/>
</dbReference>